<name>A0AAW1UJS7_9CUCU</name>
<comment type="caution">
    <text evidence="2">The sequence shown here is derived from an EMBL/GenBank/DDBJ whole genome shotgun (WGS) entry which is preliminary data.</text>
</comment>
<feature type="compositionally biased region" description="Low complexity" evidence="1">
    <location>
        <begin position="94"/>
        <end position="105"/>
    </location>
</feature>
<sequence length="115" mass="12714">MFLLNLRSSSEEEKSLDWDSPSIKTGTVKRRPVSCDNPLSLGKNSIESQYESKPSKKGYHLPTISIHKACVEGGFSKIPTSVRRQNIGNNNGIEESFSCSSSKSENLGKSLRIPR</sequence>
<dbReference type="EMBL" id="JARQZJ010000064">
    <property type="protein sequence ID" value="KAK9880367.1"/>
    <property type="molecule type" value="Genomic_DNA"/>
</dbReference>
<reference evidence="2 3" key="1">
    <citation type="submission" date="2023-03" db="EMBL/GenBank/DDBJ databases">
        <title>Genome insight into feeding habits of ladybird beetles.</title>
        <authorList>
            <person name="Li H.-S."/>
            <person name="Huang Y.-H."/>
            <person name="Pang H."/>
        </authorList>
    </citation>
    <scope>NUCLEOTIDE SEQUENCE [LARGE SCALE GENOMIC DNA]</scope>
    <source>
        <strain evidence="2">SYSU_2023b</strain>
        <tissue evidence="2">Whole body</tissue>
    </source>
</reference>
<dbReference type="Proteomes" id="UP001431783">
    <property type="component" value="Unassembled WGS sequence"/>
</dbReference>
<organism evidence="2 3">
    <name type="scientific">Henosepilachna vigintioctopunctata</name>
    <dbReference type="NCBI Taxonomy" id="420089"/>
    <lineage>
        <taxon>Eukaryota</taxon>
        <taxon>Metazoa</taxon>
        <taxon>Ecdysozoa</taxon>
        <taxon>Arthropoda</taxon>
        <taxon>Hexapoda</taxon>
        <taxon>Insecta</taxon>
        <taxon>Pterygota</taxon>
        <taxon>Neoptera</taxon>
        <taxon>Endopterygota</taxon>
        <taxon>Coleoptera</taxon>
        <taxon>Polyphaga</taxon>
        <taxon>Cucujiformia</taxon>
        <taxon>Coccinelloidea</taxon>
        <taxon>Coccinellidae</taxon>
        <taxon>Epilachninae</taxon>
        <taxon>Epilachnini</taxon>
        <taxon>Henosepilachna</taxon>
    </lineage>
</organism>
<keyword evidence="3" id="KW-1185">Reference proteome</keyword>
<feature type="region of interest" description="Disordered" evidence="1">
    <location>
        <begin position="1"/>
        <end position="36"/>
    </location>
</feature>
<accession>A0AAW1UJS7</accession>
<feature type="region of interest" description="Disordered" evidence="1">
    <location>
        <begin position="86"/>
        <end position="115"/>
    </location>
</feature>
<evidence type="ECO:0000313" key="3">
    <source>
        <dbReference type="Proteomes" id="UP001431783"/>
    </source>
</evidence>
<gene>
    <name evidence="2" type="ORF">WA026_010252</name>
</gene>
<evidence type="ECO:0000313" key="2">
    <source>
        <dbReference type="EMBL" id="KAK9880367.1"/>
    </source>
</evidence>
<protein>
    <submittedName>
        <fullName evidence="2">Uncharacterized protein</fullName>
    </submittedName>
</protein>
<dbReference type="AlphaFoldDB" id="A0AAW1UJS7"/>
<evidence type="ECO:0000256" key="1">
    <source>
        <dbReference type="SAM" id="MobiDB-lite"/>
    </source>
</evidence>
<proteinExistence type="predicted"/>